<gene>
    <name evidence="3" type="ORF">EHQ30_11250</name>
</gene>
<evidence type="ECO:0000256" key="2">
    <source>
        <dbReference type="SAM" id="Phobius"/>
    </source>
</evidence>
<comment type="caution">
    <text evidence="3">The sequence shown here is derived from an EMBL/GenBank/DDBJ whole genome shotgun (WGS) entry which is preliminary data.</text>
</comment>
<keyword evidence="4" id="KW-1185">Reference proteome</keyword>
<keyword evidence="2" id="KW-0472">Membrane</keyword>
<name>A0A5F1Z5D5_9LEPT</name>
<dbReference type="Proteomes" id="UP000297891">
    <property type="component" value="Unassembled WGS sequence"/>
</dbReference>
<dbReference type="AlphaFoldDB" id="A0A5F1Z5D5"/>
<dbReference type="RefSeq" id="WP_135676900.1">
    <property type="nucleotide sequence ID" value="NZ_RQFP01000008.1"/>
</dbReference>
<feature type="transmembrane region" description="Helical" evidence="2">
    <location>
        <begin position="270"/>
        <end position="291"/>
    </location>
</feature>
<proteinExistence type="predicted"/>
<evidence type="ECO:0000313" key="3">
    <source>
        <dbReference type="EMBL" id="TGK92806.1"/>
    </source>
</evidence>
<feature type="compositionally biased region" description="Basic and acidic residues" evidence="1">
    <location>
        <begin position="194"/>
        <end position="207"/>
    </location>
</feature>
<feature type="region of interest" description="Disordered" evidence="1">
    <location>
        <begin position="194"/>
        <end position="220"/>
    </location>
</feature>
<protein>
    <submittedName>
        <fullName evidence="3">Uncharacterized protein</fullName>
    </submittedName>
</protein>
<evidence type="ECO:0000313" key="4">
    <source>
        <dbReference type="Proteomes" id="UP000297891"/>
    </source>
</evidence>
<evidence type="ECO:0000256" key="1">
    <source>
        <dbReference type="SAM" id="MobiDB-lite"/>
    </source>
</evidence>
<accession>A0A5F1Z5D5</accession>
<keyword evidence="2" id="KW-1133">Transmembrane helix</keyword>
<reference evidence="3" key="1">
    <citation type="journal article" date="2019" name="PLoS Negl. Trop. Dis.">
        <title>Revisiting the worldwide diversity of Leptospira species in the environment.</title>
        <authorList>
            <person name="Vincent A.T."/>
            <person name="Schiettekatte O."/>
            <person name="Bourhy P."/>
            <person name="Veyrier F.J."/>
            <person name="Picardeau M."/>
        </authorList>
    </citation>
    <scope>NUCLEOTIDE SEQUENCE [LARGE SCALE GENOMIC DNA]</scope>
    <source>
        <strain evidence="3">201800277</strain>
    </source>
</reference>
<sequence>METTFLSDSVFVKAGTFNDYLMLFGIVFWTGLALSGFWVWKQNHIGKIGPFFTLLMFLPFSFMCFKSYEDKELYLYQLVIDKNKEEIRFGDSRLEPDIVFPFAEFISYQIKSESESKKDGRLYTDTVYLNHKSGLLLPVATVSVRKYNDSSESFSRYTKLSKEFRKLFRIFPLPVETETGKPFQELLVKPKLSNEKPEPNHIQKEKSNTNQTALNEKSEKESIRPPQFPIEWNHHITNANWYFSLSLIAIGNLGLFLFVVTIRAKDNPNWIWGLVLLLLGYLSFGAQYYFWIGEKQETQYRIESSKDRYLFSSLKDGKVTEEKVWIQNSEKIAFLELPGKTLHIQTKLAYEKAKALANSLENPDSNLEDAFKLTKEVYQASDGERWDLSDLPMEVAVRLFLVL</sequence>
<organism evidence="3 4">
    <name type="scientific">Leptospira brenneri</name>
    <dbReference type="NCBI Taxonomy" id="2023182"/>
    <lineage>
        <taxon>Bacteria</taxon>
        <taxon>Pseudomonadati</taxon>
        <taxon>Spirochaetota</taxon>
        <taxon>Spirochaetia</taxon>
        <taxon>Leptospirales</taxon>
        <taxon>Leptospiraceae</taxon>
        <taxon>Leptospira</taxon>
    </lineage>
</organism>
<dbReference type="EMBL" id="RQFP01000008">
    <property type="protein sequence ID" value="TGK92806.1"/>
    <property type="molecule type" value="Genomic_DNA"/>
</dbReference>
<keyword evidence="2" id="KW-0812">Transmembrane</keyword>
<dbReference type="OrthoDB" id="329303at2"/>
<feature type="transmembrane region" description="Helical" evidence="2">
    <location>
        <begin position="241"/>
        <end position="264"/>
    </location>
</feature>
<feature type="transmembrane region" description="Helical" evidence="2">
    <location>
        <begin position="20"/>
        <end position="39"/>
    </location>
</feature>